<gene>
    <name evidence="8" type="ORF">TSIB3V08_LOCUS5327</name>
</gene>
<dbReference type="InterPro" id="IPR018940">
    <property type="entry name" value="EF-1_beta_acid_region_euk"/>
</dbReference>
<proteinExistence type="inferred from homology"/>
<evidence type="ECO:0000256" key="5">
    <source>
        <dbReference type="SAM" id="MobiDB-lite"/>
    </source>
</evidence>
<dbReference type="GO" id="GO:0005085">
    <property type="term" value="F:guanyl-nucleotide exchange factor activity"/>
    <property type="evidence" value="ECO:0007669"/>
    <property type="project" value="TreeGrafter"/>
</dbReference>
<keyword evidence="3 4" id="KW-0648">Protein biosynthesis</keyword>
<dbReference type="Pfam" id="PF10587">
    <property type="entry name" value="EF-1_beta_acid"/>
    <property type="match status" value="1"/>
</dbReference>
<dbReference type="PROSITE" id="PS00824">
    <property type="entry name" value="EF1BD_1"/>
    <property type="match status" value="1"/>
</dbReference>
<dbReference type="InterPro" id="IPR049720">
    <property type="entry name" value="EF1B_bsu/dsu"/>
</dbReference>
<evidence type="ECO:0000256" key="3">
    <source>
        <dbReference type="ARBA" id="ARBA00022917"/>
    </source>
</evidence>
<dbReference type="FunFam" id="3.30.70.60:FF:000001">
    <property type="entry name" value="Elongation factor 1-beta 1 like"/>
    <property type="match status" value="1"/>
</dbReference>
<sequence>MSASSREAETTTRCDDELDFTEIVGFVTCLYGDFWWLACVLDSFEDKQEFKVSFLHPHGPAPSNFTYPTVPDILRVHRSSILTTVDPLTATGRVYTLTKAETENATRKLFAVKQIYQASQADVSVFDTLGKAPSLSNPHALRWYNHIKSLGDERKKLPGEKKIPSSLGAVANGSPAPAAKDDDDDVDLFGSDEEDDTEAAKVREERLKAYAEKKSKKPALIAKSSIVLDVKPWDDETDMKEMEAKVRTIVMDGLIWGASKLVPVGYGIHKLTIMCVVEDEKVSVDLLVEKIQDFEDFVQSVDIAAFNKI</sequence>
<keyword evidence="2 4" id="KW-0251">Elongation factor</keyword>
<dbReference type="SMART" id="SM00888">
    <property type="entry name" value="EF1_GNE"/>
    <property type="match status" value="1"/>
</dbReference>
<comment type="similarity">
    <text evidence="1 4">Belongs to the EF-1-beta/EF-1-delta family.</text>
</comment>
<dbReference type="InterPro" id="IPR001326">
    <property type="entry name" value="Transl_elong_EF1B_B/D_CS"/>
</dbReference>
<reference evidence="8" key="1">
    <citation type="submission" date="2020-11" db="EMBL/GenBank/DDBJ databases">
        <authorList>
            <person name="Tran Van P."/>
        </authorList>
    </citation>
    <scope>NUCLEOTIDE SEQUENCE</scope>
</reference>
<dbReference type="SUPFAM" id="SSF54984">
    <property type="entry name" value="eEF-1beta-like"/>
    <property type="match status" value="1"/>
</dbReference>
<evidence type="ECO:0000313" key="8">
    <source>
        <dbReference type="EMBL" id="CAD7261181.1"/>
    </source>
</evidence>
<dbReference type="GO" id="GO:0003746">
    <property type="term" value="F:translation elongation factor activity"/>
    <property type="evidence" value="ECO:0007669"/>
    <property type="project" value="UniProtKB-KW"/>
</dbReference>
<dbReference type="GO" id="GO:0005853">
    <property type="term" value="C:eukaryotic translation elongation factor 1 complex"/>
    <property type="evidence" value="ECO:0007669"/>
    <property type="project" value="InterPro"/>
</dbReference>
<evidence type="ECO:0000259" key="6">
    <source>
        <dbReference type="SMART" id="SM00888"/>
    </source>
</evidence>
<dbReference type="InterPro" id="IPR014717">
    <property type="entry name" value="Transl_elong_EF1B/ribsomal_bS6"/>
</dbReference>
<dbReference type="PROSITE" id="PS00825">
    <property type="entry name" value="EF1BD_2"/>
    <property type="match status" value="1"/>
</dbReference>
<accession>A0A7R9AX70</accession>
<dbReference type="SMART" id="SM01182">
    <property type="entry name" value="EF-1_beta_acid"/>
    <property type="match status" value="1"/>
</dbReference>
<dbReference type="EMBL" id="OC002050">
    <property type="protein sequence ID" value="CAD7261181.1"/>
    <property type="molecule type" value="Genomic_DNA"/>
</dbReference>
<feature type="compositionally biased region" description="Acidic residues" evidence="5">
    <location>
        <begin position="181"/>
        <end position="197"/>
    </location>
</feature>
<feature type="domain" description="Elongation factor 1 beta central acidic region eukaryote" evidence="7">
    <location>
        <begin position="188"/>
        <end position="214"/>
    </location>
</feature>
<evidence type="ECO:0008006" key="9">
    <source>
        <dbReference type="Google" id="ProtNLM"/>
    </source>
</evidence>
<dbReference type="PANTHER" id="PTHR11595:SF21">
    <property type="entry name" value="ELONGATION FACTOR 1-BETA"/>
    <property type="match status" value="1"/>
</dbReference>
<dbReference type="Gene3D" id="3.30.70.60">
    <property type="match status" value="1"/>
</dbReference>
<dbReference type="Pfam" id="PF00736">
    <property type="entry name" value="EF1_GNE"/>
    <property type="match status" value="1"/>
</dbReference>
<evidence type="ECO:0000256" key="1">
    <source>
        <dbReference type="ARBA" id="ARBA00007411"/>
    </source>
</evidence>
<protein>
    <recommendedName>
        <fullName evidence="9">Elongation factor 1-beta</fullName>
    </recommendedName>
</protein>
<dbReference type="InterPro" id="IPR014038">
    <property type="entry name" value="EF1B_bsu/dsu_GNE"/>
</dbReference>
<dbReference type="InterPro" id="IPR036219">
    <property type="entry name" value="eEF-1beta-like_sf"/>
</dbReference>
<dbReference type="CDD" id="cd00292">
    <property type="entry name" value="EF1B"/>
    <property type="match status" value="1"/>
</dbReference>
<evidence type="ECO:0000259" key="7">
    <source>
        <dbReference type="SMART" id="SM01182"/>
    </source>
</evidence>
<dbReference type="GO" id="GO:0005829">
    <property type="term" value="C:cytosol"/>
    <property type="evidence" value="ECO:0007669"/>
    <property type="project" value="TreeGrafter"/>
</dbReference>
<feature type="domain" description="Translation elongation factor EF1B beta/delta subunit guanine nucleotide exchange" evidence="6">
    <location>
        <begin position="223"/>
        <end position="309"/>
    </location>
</feature>
<dbReference type="AlphaFoldDB" id="A0A7R9AX70"/>
<feature type="region of interest" description="Disordered" evidence="5">
    <location>
        <begin position="155"/>
        <end position="200"/>
    </location>
</feature>
<evidence type="ECO:0000256" key="2">
    <source>
        <dbReference type="ARBA" id="ARBA00022768"/>
    </source>
</evidence>
<name>A0A7R9AX70_TIMSH</name>
<organism evidence="8">
    <name type="scientific">Timema shepardi</name>
    <name type="common">Walking stick</name>
    <dbReference type="NCBI Taxonomy" id="629360"/>
    <lineage>
        <taxon>Eukaryota</taxon>
        <taxon>Metazoa</taxon>
        <taxon>Ecdysozoa</taxon>
        <taxon>Arthropoda</taxon>
        <taxon>Hexapoda</taxon>
        <taxon>Insecta</taxon>
        <taxon>Pterygota</taxon>
        <taxon>Neoptera</taxon>
        <taxon>Polyneoptera</taxon>
        <taxon>Phasmatodea</taxon>
        <taxon>Timematodea</taxon>
        <taxon>Timematoidea</taxon>
        <taxon>Timematidae</taxon>
        <taxon>Timema</taxon>
    </lineage>
</organism>
<dbReference type="PANTHER" id="PTHR11595">
    <property type="entry name" value="EF-HAND AND COILED-COIL DOMAIN-CONTAINING FAMILY MEMBER"/>
    <property type="match status" value="1"/>
</dbReference>
<evidence type="ECO:0000256" key="4">
    <source>
        <dbReference type="RuleBase" id="RU003791"/>
    </source>
</evidence>